<dbReference type="InterPro" id="IPR001478">
    <property type="entry name" value="PDZ"/>
</dbReference>
<reference evidence="3 4" key="1">
    <citation type="submission" date="2020-04" db="EMBL/GenBank/DDBJ databases">
        <title>Flammeovirga sp. SR4, a novel species isolated from seawater.</title>
        <authorList>
            <person name="Wang X."/>
        </authorList>
    </citation>
    <scope>NUCLEOTIDE SEQUENCE [LARGE SCALE GENOMIC DNA]</scope>
    <source>
        <strain evidence="3 4">ATCC 23126</strain>
    </source>
</reference>
<name>A0A7X9P3A9_9BACT</name>
<dbReference type="RefSeq" id="WP_169657065.1">
    <property type="nucleotide sequence ID" value="NZ_JABANE010000029.1"/>
</dbReference>
<gene>
    <name evidence="3" type="ORF">HHU12_12435</name>
</gene>
<evidence type="ECO:0000256" key="1">
    <source>
        <dbReference type="SAM" id="SignalP"/>
    </source>
</evidence>
<dbReference type="Proteomes" id="UP000576082">
    <property type="component" value="Unassembled WGS sequence"/>
</dbReference>
<accession>A0A7X9P3A9</accession>
<protein>
    <submittedName>
        <fullName evidence="3">PDZ domain-containing protein</fullName>
    </submittedName>
</protein>
<dbReference type="InterPro" id="IPR036034">
    <property type="entry name" value="PDZ_sf"/>
</dbReference>
<dbReference type="SUPFAM" id="SSF51126">
    <property type="entry name" value="Pectin lyase-like"/>
    <property type="match status" value="1"/>
</dbReference>
<dbReference type="SMART" id="SM00710">
    <property type="entry name" value="PbH1"/>
    <property type="match status" value="4"/>
</dbReference>
<dbReference type="EMBL" id="JABANE010000029">
    <property type="protein sequence ID" value="NME68771.1"/>
    <property type="molecule type" value="Genomic_DNA"/>
</dbReference>
<evidence type="ECO:0000313" key="3">
    <source>
        <dbReference type="EMBL" id="NME68771.1"/>
    </source>
</evidence>
<proteinExistence type="predicted"/>
<evidence type="ECO:0000259" key="2">
    <source>
        <dbReference type="SMART" id="SM00228"/>
    </source>
</evidence>
<dbReference type="InterPro" id="IPR012334">
    <property type="entry name" value="Pectin_lyas_fold"/>
</dbReference>
<dbReference type="Gene3D" id="2.160.20.10">
    <property type="entry name" value="Single-stranded right-handed beta-helix, Pectin lyase-like"/>
    <property type="match status" value="1"/>
</dbReference>
<dbReference type="SUPFAM" id="SSF50156">
    <property type="entry name" value="PDZ domain-like"/>
    <property type="match status" value="1"/>
</dbReference>
<evidence type="ECO:0000313" key="4">
    <source>
        <dbReference type="Proteomes" id="UP000576082"/>
    </source>
</evidence>
<dbReference type="InterPro" id="IPR039448">
    <property type="entry name" value="Beta_helix"/>
</dbReference>
<sequence length="788" mass="89138">MMNKFILLLLIVSIQTIPSTAKEVIITVTNNLTSHNETELVFSDVHEAVKQAYVLKQKNVATSIVISIEEGEYYLSESIKINAQLSGLTIKAKQGDKVTLKGSAPLKLKWKKHKKGVYVAKIEEDIDFDQLIINGQPQILARYPNYNEDGGYWQGHAKDAISAERISTWKNPKGAIFHAMHGGKWGGFHYLIEGVDKNGEAILSGGQQNNRPSKPHEELRMVENVLEELDSPHEWYLDKEDKKLYFYPSEEMDLSKVVAEGVVLKELIRIEGVENQIVEDVSIQGIKLEHTKRTLFEEYEQLLRSDWSIYRGGAIYLSNANNCAIQNCELTNLGGNVIFVSGHNQNHLISGNHIYNCGASAISFVGKSSAVRSPSYTYREYVELSNMDKVWGPQSNDYPTNCVADDNLIYRIGRIEKQTAGVQIAMAMNITVSHNSIYEVPRAGINIGDGTWGGHILEYNDVFDTVLETGDHGSFNSWGRDRFWHPNRKEMNKLVENDVTMPYWDACNTTVIRNNRFRCDHGWDIDLDDGSTNYHIYNNLCLNGGIKLREGFGRRVENNIMVNNSLHPHVWFKASEDVFKRNIVQDSYKDVGVEEWGREMDYNLFPFEESLMKAQVYGIEKHSVYGNPAFKNPEALDFSVKENSKALEIGFVNFSMTAFGVKSPALKAMAKTPKAPVLTEKRVTSTESPTVEWLRAKLKNIESKEEQSAYGLENDKGVVVLNIGAHSLVGKSGVKKRDVILEVEGTRVADLKEFFNVLKENNSKSSISIIVMRNQEEQEFKVLLKEIR</sequence>
<dbReference type="AlphaFoldDB" id="A0A7X9P3A9"/>
<dbReference type="Gene3D" id="2.30.42.10">
    <property type="match status" value="1"/>
</dbReference>
<feature type="domain" description="PDZ" evidence="2">
    <location>
        <begin position="692"/>
        <end position="775"/>
    </location>
</feature>
<keyword evidence="1" id="KW-0732">Signal</keyword>
<dbReference type="PANTHER" id="PTHR36453:SF1">
    <property type="entry name" value="RIGHT HANDED BETA HELIX DOMAIN-CONTAINING PROTEIN"/>
    <property type="match status" value="1"/>
</dbReference>
<dbReference type="Pfam" id="PF13229">
    <property type="entry name" value="Beta_helix"/>
    <property type="match status" value="1"/>
</dbReference>
<dbReference type="PANTHER" id="PTHR36453">
    <property type="entry name" value="SECRETED PROTEIN-RELATED"/>
    <property type="match status" value="1"/>
</dbReference>
<feature type="signal peptide" evidence="1">
    <location>
        <begin position="1"/>
        <end position="21"/>
    </location>
</feature>
<dbReference type="InterPro" id="IPR011050">
    <property type="entry name" value="Pectin_lyase_fold/virulence"/>
</dbReference>
<dbReference type="Pfam" id="PF13180">
    <property type="entry name" value="PDZ_2"/>
    <property type="match status" value="1"/>
</dbReference>
<dbReference type="InterPro" id="IPR006626">
    <property type="entry name" value="PbH1"/>
</dbReference>
<organism evidence="3 4">
    <name type="scientific">Flammeovirga aprica JL-4</name>
    <dbReference type="NCBI Taxonomy" id="694437"/>
    <lineage>
        <taxon>Bacteria</taxon>
        <taxon>Pseudomonadati</taxon>
        <taxon>Bacteroidota</taxon>
        <taxon>Cytophagia</taxon>
        <taxon>Cytophagales</taxon>
        <taxon>Flammeovirgaceae</taxon>
        <taxon>Flammeovirga</taxon>
    </lineage>
</organism>
<keyword evidence="4" id="KW-1185">Reference proteome</keyword>
<dbReference type="SMART" id="SM00228">
    <property type="entry name" value="PDZ"/>
    <property type="match status" value="1"/>
</dbReference>
<feature type="chain" id="PRO_5030560191" evidence="1">
    <location>
        <begin position="22"/>
        <end position="788"/>
    </location>
</feature>
<comment type="caution">
    <text evidence="3">The sequence shown here is derived from an EMBL/GenBank/DDBJ whole genome shotgun (WGS) entry which is preliminary data.</text>
</comment>